<evidence type="ECO:0000256" key="2">
    <source>
        <dbReference type="SAM" id="Phobius"/>
    </source>
</evidence>
<dbReference type="InterPro" id="IPR037185">
    <property type="entry name" value="EmrE-like"/>
</dbReference>
<protein>
    <submittedName>
        <fullName evidence="4">DMT family transporter</fullName>
    </submittedName>
</protein>
<dbReference type="EMBL" id="SJKB01000031">
    <property type="protein sequence ID" value="TCC47011.1"/>
    <property type="molecule type" value="Genomic_DNA"/>
</dbReference>
<reference evidence="4 5" key="1">
    <citation type="submission" date="2019-02" db="EMBL/GenBank/DDBJ databases">
        <title>Kribbella capetownensis sp. nov. and Kribbella speibonae sp. nov., isolated from soil.</title>
        <authorList>
            <person name="Curtis S.M."/>
            <person name="Norton I."/>
            <person name="Everest G.J."/>
            <person name="Meyers P.R."/>
        </authorList>
    </citation>
    <scope>NUCLEOTIDE SEQUENCE [LARGE SCALE GENOMIC DNA]</scope>
    <source>
        <strain evidence="4 5">NRRL B-24813</strain>
    </source>
</reference>
<evidence type="ECO:0000259" key="3">
    <source>
        <dbReference type="Pfam" id="PF00892"/>
    </source>
</evidence>
<keyword evidence="2" id="KW-0472">Membrane</keyword>
<feature type="transmembrane region" description="Helical" evidence="2">
    <location>
        <begin position="208"/>
        <end position="228"/>
    </location>
</feature>
<feature type="transmembrane region" description="Helical" evidence="2">
    <location>
        <begin position="126"/>
        <end position="145"/>
    </location>
</feature>
<sequence>MLHRPTKTRALAYVALAGLAWGTGGPTGALLFQSSGLTSTAISFWRLATGAVWLLLANRFFSRTPIRATFMAAPRRYILTGLGLTACQLGYFAAIPRVGVAVATVISLGAGPLFIALATRERITPALLLAVLGLTLLVAAPGTAITTSLPGILLSLLSAAGYATTTLLNRDNPAPTTTALLGFTTAALTLLPLALLEGLTPHAASWPTLAYFGLIPTALAYTLFYASLRTLSPSTAAVLALLEPLTATALAVLLFHEHPTPLTLTGAALLLTAVALKALRS</sequence>
<dbReference type="Pfam" id="PF00892">
    <property type="entry name" value="EamA"/>
    <property type="match status" value="1"/>
</dbReference>
<feature type="transmembrane region" description="Helical" evidence="2">
    <location>
        <begin position="261"/>
        <end position="279"/>
    </location>
</feature>
<dbReference type="OrthoDB" id="3821087at2"/>
<evidence type="ECO:0000313" key="4">
    <source>
        <dbReference type="EMBL" id="TCC47011.1"/>
    </source>
</evidence>
<feature type="transmembrane region" description="Helical" evidence="2">
    <location>
        <begin position="235"/>
        <end position="255"/>
    </location>
</feature>
<dbReference type="PANTHER" id="PTHR22911">
    <property type="entry name" value="ACYL-MALONYL CONDENSING ENZYME-RELATED"/>
    <property type="match status" value="1"/>
</dbReference>
<keyword evidence="2" id="KW-1133">Transmembrane helix</keyword>
<name>A0A4R0JJ22_9ACTN</name>
<dbReference type="Gene3D" id="1.10.3730.20">
    <property type="match status" value="1"/>
</dbReference>
<dbReference type="Proteomes" id="UP000291144">
    <property type="component" value="Unassembled WGS sequence"/>
</dbReference>
<dbReference type="GO" id="GO:0016020">
    <property type="term" value="C:membrane"/>
    <property type="evidence" value="ECO:0007669"/>
    <property type="project" value="InterPro"/>
</dbReference>
<dbReference type="RefSeq" id="WP_131366827.1">
    <property type="nucleotide sequence ID" value="NZ_SJKB01000031.1"/>
</dbReference>
<keyword evidence="2" id="KW-0812">Transmembrane</keyword>
<evidence type="ECO:0000313" key="5">
    <source>
        <dbReference type="Proteomes" id="UP000291144"/>
    </source>
</evidence>
<proteinExistence type="inferred from homology"/>
<feature type="transmembrane region" description="Helical" evidence="2">
    <location>
        <begin position="180"/>
        <end position="196"/>
    </location>
</feature>
<comment type="similarity">
    <text evidence="1">Belongs to the EamA transporter family.</text>
</comment>
<organism evidence="4 5">
    <name type="scientific">Kribbella pittospori</name>
    <dbReference type="NCBI Taxonomy" id="722689"/>
    <lineage>
        <taxon>Bacteria</taxon>
        <taxon>Bacillati</taxon>
        <taxon>Actinomycetota</taxon>
        <taxon>Actinomycetes</taxon>
        <taxon>Propionibacteriales</taxon>
        <taxon>Kribbellaceae</taxon>
        <taxon>Kribbella</taxon>
    </lineage>
</organism>
<accession>A0A4R0JJ22</accession>
<dbReference type="SUPFAM" id="SSF103481">
    <property type="entry name" value="Multidrug resistance efflux transporter EmrE"/>
    <property type="match status" value="1"/>
</dbReference>
<comment type="caution">
    <text evidence="4">The sequence shown here is derived from an EMBL/GenBank/DDBJ whole genome shotgun (WGS) entry which is preliminary data.</text>
</comment>
<dbReference type="PANTHER" id="PTHR22911:SF79">
    <property type="entry name" value="MOBA-LIKE NTP TRANSFERASE DOMAIN-CONTAINING PROTEIN"/>
    <property type="match status" value="1"/>
</dbReference>
<gene>
    <name evidence="4" type="ORF">E0H73_43470</name>
</gene>
<feature type="domain" description="EamA" evidence="3">
    <location>
        <begin position="150"/>
        <end position="276"/>
    </location>
</feature>
<dbReference type="InterPro" id="IPR000620">
    <property type="entry name" value="EamA_dom"/>
</dbReference>
<keyword evidence="5" id="KW-1185">Reference proteome</keyword>
<feature type="transmembrane region" description="Helical" evidence="2">
    <location>
        <begin position="39"/>
        <end position="56"/>
    </location>
</feature>
<feature type="transmembrane region" description="Helical" evidence="2">
    <location>
        <begin position="100"/>
        <end position="119"/>
    </location>
</feature>
<evidence type="ECO:0000256" key="1">
    <source>
        <dbReference type="ARBA" id="ARBA00007362"/>
    </source>
</evidence>
<feature type="transmembrane region" description="Helical" evidence="2">
    <location>
        <begin position="151"/>
        <end position="168"/>
    </location>
</feature>
<dbReference type="AlphaFoldDB" id="A0A4R0JJ22"/>
<feature type="transmembrane region" description="Helical" evidence="2">
    <location>
        <begin position="77"/>
        <end position="94"/>
    </location>
</feature>